<name>A0ACC3T6Q4_LIPKO</name>
<evidence type="ECO:0000313" key="1">
    <source>
        <dbReference type="EMBL" id="KAK9239659.1"/>
    </source>
</evidence>
<gene>
    <name evidence="1" type="ORF">V1525DRAFT_424385</name>
</gene>
<dbReference type="EMBL" id="MU971344">
    <property type="protein sequence ID" value="KAK9239659.1"/>
    <property type="molecule type" value="Genomic_DNA"/>
</dbReference>
<reference evidence="2" key="1">
    <citation type="journal article" date="2024" name="Front. Bioeng. Biotechnol.">
        <title>Genome-scale model development and genomic sequencing of the oleaginous clade Lipomyces.</title>
        <authorList>
            <person name="Czajka J.J."/>
            <person name="Han Y."/>
            <person name="Kim J."/>
            <person name="Mondo S.J."/>
            <person name="Hofstad B.A."/>
            <person name="Robles A."/>
            <person name="Haridas S."/>
            <person name="Riley R."/>
            <person name="LaButti K."/>
            <person name="Pangilinan J."/>
            <person name="Andreopoulos W."/>
            <person name="Lipzen A."/>
            <person name="Yan J."/>
            <person name="Wang M."/>
            <person name="Ng V."/>
            <person name="Grigoriev I.V."/>
            <person name="Spatafora J.W."/>
            <person name="Magnuson J.K."/>
            <person name="Baker S.E."/>
            <person name="Pomraning K.R."/>
        </authorList>
    </citation>
    <scope>NUCLEOTIDE SEQUENCE [LARGE SCALE GENOMIC DNA]</scope>
    <source>
        <strain evidence="2">CBS 7786</strain>
    </source>
</reference>
<keyword evidence="2" id="KW-1185">Reference proteome</keyword>
<dbReference type="Proteomes" id="UP001433508">
    <property type="component" value="Unassembled WGS sequence"/>
</dbReference>
<proteinExistence type="predicted"/>
<comment type="caution">
    <text evidence="1">The sequence shown here is derived from an EMBL/GenBank/DDBJ whole genome shotgun (WGS) entry which is preliminary data.</text>
</comment>
<evidence type="ECO:0000313" key="2">
    <source>
        <dbReference type="Proteomes" id="UP001433508"/>
    </source>
</evidence>
<sequence length="400" mass="45495">MVFGKKKAVPVLEHLSLYRLRDFMMPTLQPALDHLNLIPPLLEQIDRPLSRHLRYTKPFYALAAVLTLFAHDIQSYSEIMLLFDFFFGCESASIPVYLYTAIMVHRRDEALAIPSRESEMIHAIISRMPQPLPISITDAISMSLALYSQYPLSSLLPAWKAVSRYSMLRTLQIPDLQTGPPSPATSPTLSHRRRARGRRRTRGAHGNTNRSDYDEKVDVEYDYIEMKEVQDKQRYGEIEALIENQIADSAARAEKERIMEEQERALRLQKKQRRSTTKRLATAVSKLPRLPGAEIPDETQQAQQRDLDDKSGVDRSMVLVNRSTILSDLNDDVAGAQESLTTSPVQFNGTAPRRRFNFNPQQARVLLRLHANSFAAVTLSVCIGIFGVWIAWFLRGANSM</sequence>
<organism evidence="1 2">
    <name type="scientific">Lipomyces kononenkoae</name>
    <name type="common">Yeast</name>
    <dbReference type="NCBI Taxonomy" id="34357"/>
    <lineage>
        <taxon>Eukaryota</taxon>
        <taxon>Fungi</taxon>
        <taxon>Dikarya</taxon>
        <taxon>Ascomycota</taxon>
        <taxon>Saccharomycotina</taxon>
        <taxon>Lipomycetes</taxon>
        <taxon>Lipomycetales</taxon>
        <taxon>Lipomycetaceae</taxon>
        <taxon>Lipomyces</taxon>
    </lineage>
</organism>
<protein>
    <submittedName>
        <fullName evidence="1">Uncharacterized protein</fullName>
    </submittedName>
</protein>
<accession>A0ACC3T6Q4</accession>